<evidence type="ECO:0000259" key="3">
    <source>
        <dbReference type="PROSITE" id="PS50888"/>
    </source>
</evidence>
<gene>
    <name evidence="4" type="ORF">SLS60_002526</name>
</gene>
<evidence type="ECO:0000313" key="5">
    <source>
        <dbReference type="Proteomes" id="UP001521785"/>
    </source>
</evidence>
<feature type="region of interest" description="Disordered" evidence="2">
    <location>
        <begin position="61"/>
        <end position="81"/>
    </location>
</feature>
<dbReference type="SMART" id="SM00353">
    <property type="entry name" value="HLH"/>
    <property type="match status" value="1"/>
</dbReference>
<dbReference type="Pfam" id="PF00010">
    <property type="entry name" value="HLH"/>
    <property type="match status" value="1"/>
</dbReference>
<protein>
    <recommendedName>
        <fullName evidence="3">BHLH domain-containing protein</fullName>
    </recommendedName>
</protein>
<dbReference type="Proteomes" id="UP001521785">
    <property type="component" value="Unassembled WGS sequence"/>
</dbReference>
<sequence length="259" mass="28862">MALINYSYSSFPALTSTEGWPTSESFFYPTTSEKPFITNPFIWPDTCLSMDAIQSLDAMSMEGPVTGPQLESKSSPPSVEPPFSQVELFPFSFSCDAIQLPSSPAFDFNLSPSSDESSGDGPQDSATGTLASPVSPRSQPTSEHSPVPPSQQKPKRGRPRLDRSTFPLNQHSKRLPHNQVERKYRDGIKASLERLRKLVPTLCQEDKPSGLMDRPKHSKVTILEAAIRRIKEIEKERDMYRAESKHLRRTWASAGGHKV</sequence>
<dbReference type="CDD" id="cd11395">
    <property type="entry name" value="bHLHzip_SREBP_like"/>
    <property type="match status" value="1"/>
</dbReference>
<reference evidence="4 5" key="1">
    <citation type="submission" date="2024-02" db="EMBL/GenBank/DDBJ databases">
        <title>De novo assembly and annotation of 12 fungi associated with fruit tree decline syndrome in Ontario, Canada.</title>
        <authorList>
            <person name="Sulman M."/>
            <person name="Ellouze W."/>
            <person name="Ilyukhin E."/>
        </authorList>
    </citation>
    <scope>NUCLEOTIDE SEQUENCE [LARGE SCALE GENOMIC DNA]</scope>
    <source>
        <strain evidence="4 5">M42-189</strain>
    </source>
</reference>
<proteinExistence type="predicted"/>
<evidence type="ECO:0000313" key="4">
    <source>
        <dbReference type="EMBL" id="KAL1610855.1"/>
    </source>
</evidence>
<evidence type="ECO:0000256" key="2">
    <source>
        <dbReference type="SAM" id="MobiDB-lite"/>
    </source>
</evidence>
<dbReference type="InterPro" id="IPR011598">
    <property type="entry name" value="bHLH_dom"/>
</dbReference>
<evidence type="ECO:0000256" key="1">
    <source>
        <dbReference type="SAM" id="Coils"/>
    </source>
</evidence>
<dbReference type="Gene3D" id="4.10.280.10">
    <property type="entry name" value="Helix-loop-helix DNA-binding domain"/>
    <property type="match status" value="1"/>
</dbReference>
<accession>A0ABR3S2D7</accession>
<comment type="caution">
    <text evidence="4">The sequence shown here is derived from an EMBL/GenBank/DDBJ whole genome shotgun (WGS) entry which is preliminary data.</text>
</comment>
<dbReference type="PANTHER" id="PTHR47336">
    <property type="entry name" value="TRANSCRIPTION FACTOR HMS1-RELATED"/>
    <property type="match status" value="1"/>
</dbReference>
<feature type="compositionally biased region" description="Low complexity" evidence="2">
    <location>
        <begin position="111"/>
        <end position="125"/>
    </location>
</feature>
<feature type="coiled-coil region" evidence="1">
    <location>
        <begin position="223"/>
        <end position="250"/>
    </location>
</feature>
<name>A0ABR3S2D7_9PLEO</name>
<keyword evidence="1" id="KW-0175">Coiled coil</keyword>
<dbReference type="InterPro" id="IPR036638">
    <property type="entry name" value="HLH_DNA-bd_sf"/>
</dbReference>
<dbReference type="SUPFAM" id="SSF47459">
    <property type="entry name" value="HLH, helix-loop-helix DNA-binding domain"/>
    <property type="match status" value="1"/>
</dbReference>
<dbReference type="PANTHER" id="PTHR47336:SF2">
    <property type="entry name" value="TRANSCRIPTION FACTOR HMS1-RELATED"/>
    <property type="match status" value="1"/>
</dbReference>
<feature type="compositionally biased region" description="Low complexity" evidence="2">
    <location>
        <begin position="72"/>
        <end position="81"/>
    </location>
</feature>
<keyword evidence="5" id="KW-1185">Reference proteome</keyword>
<organism evidence="4 5">
    <name type="scientific">Paraconiothyrium brasiliense</name>
    <dbReference type="NCBI Taxonomy" id="300254"/>
    <lineage>
        <taxon>Eukaryota</taxon>
        <taxon>Fungi</taxon>
        <taxon>Dikarya</taxon>
        <taxon>Ascomycota</taxon>
        <taxon>Pezizomycotina</taxon>
        <taxon>Dothideomycetes</taxon>
        <taxon>Pleosporomycetidae</taxon>
        <taxon>Pleosporales</taxon>
        <taxon>Massarineae</taxon>
        <taxon>Didymosphaeriaceae</taxon>
        <taxon>Paraconiothyrium</taxon>
    </lineage>
</organism>
<dbReference type="PROSITE" id="PS50888">
    <property type="entry name" value="BHLH"/>
    <property type="match status" value="1"/>
</dbReference>
<dbReference type="EMBL" id="JAKJXO020000002">
    <property type="protein sequence ID" value="KAL1610855.1"/>
    <property type="molecule type" value="Genomic_DNA"/>
</dbReference>
<feature type="domain" description="BHLH" evidence="3">
    <location>
        <begin position="172"/>
        <end position="233"/>
    </location>
</feature>
<feature type="region of interest" description="Disordered" evidence="2">
    <location>
        <begin position="106"/>
        <end position="183"/>
    </location>
</feature>
<feature type="compositionally biased region" description="Polar residues" evidence="2">
    <location>
        <begin position="126"/>
        <end position="144"/>
    </location>
</feature>
<dbReference type="InterPro" id="IPR052099">
    <property type="entry name" value="Regulatory_TF_Diverse"/>
</dbReference>